<evidence type="ECO:0000256" key="9">
    <source>
        <dbReference type="SAM" id="Phobius"/>
    </source>
</evidence>
<comment type="caution">
    <text evidence="12">The sequence shown here is derived from an EMBL/GenBank/DDBJ whole genome shotgun (WGS) entry which is preliminary data.</text>
</comment>
<feature type="transmembrane region" description="Helical" evidence="9">
    <location>
        <begin position="101"/>
        <end position="125"/>
    </location>
</feature>
<name>A0AAV6VS62_9ARAC</name>
<keyword evidence="8" id="KW-0807">Transducer</keyword>
<comment type="subcellular location">
    <subcellularLocation>
        <location evidence="1">Membrane</location>
        <topology evidence="1">Multi-pass membrane protein</topology>
    </subcellularLocation>
</comment>
<dbReference type="PROSITE" id="PS50262">
    <property type="entry name" value="G_PROTEIN_RECEP_F1_2"/>
    <property type="match status" value="1"/>
</dbReference>
<dbReference type="PRINTS" id="PR01012">
    <property type="entry name" value="NRPEPTIDEYR"/>
</dbReference>
<evidence type="ECO:0000256" key="2">
    <source>
        <dbReference type="ARBA" id="ARBA00010663"/>
    </source>
</evidence>
<dbReference type="InterPro" id="IPR000276">
    <property type="entry name" value="GPCR_Rhodpsn"/>
</dbReference>
<keyword evidence="7" id="KW-0675">Receptor</keyword>
<comment type="similarity">
    <text evidence="2">Belongs to the G-protein coupled receptor 1 family.</text>
</comment>
<gene>
    <name evidence="12" type="ORF">JTE90_021562</name>
</gene>
<proteinExistence type="inferred from homology"/>
<keyword evidence="5" id="KW-0297">G-protein coupled receptor</keyword>
<dbReference type="PANTHER" id="PTHR24235:SF12">
    <property type="entry name" value="G-PROTEIN COUPLED RECEPTORS FAMILY 1 PROFILE DOMAIN-CONTAINING PROTEIN"/>
    <property type="match status" value="1"/>
</dbReference>
<dbReference type="Pfam" id="PF00001">
    <property type="entry name" value="7tm_1"/>
    <property type="match status" value="1"/>
</dbReference>
<evidence type="ECO:0000256" key="8">
    <source>
        <dbReference type="ARBA" id="ARBA00023224"/>
    </source>
</evidence>
<dbReference type="EMBL" id="JAFNEN010000041">
    <property type="protein sequence ID" value="KAG8198311.1"/>
    <property type="molecule type" value="Genomic_DNA"/>
</dbReference>
<protein>
    <recommendedName>
        <fullName evidence="11">G-protein coupled receptors family 1 profile domain-containing protein</fullName>
    </recommendedName>
</protein>
<feature type="chain" id="PRO_5043820836" description="G-protein coupled receptors family 1 profile domain-containing protein" evidence="10">
    <location>
        <begin position="16"/>
        <end position="256"/>
    </location>
</feature>
<organism evidence="12 13">
    <name type="scientific">Oedothorax gibbosus</name>
    <dbReference type="NCBI Taxonomy" id="931172"/>
    <lineage>
        <taxon>Eukaryota</taxon>
        <taxon>Metazoa</taxon>
        <taxon>Ecdysozoa</taxon>
        <taxon>Arthropoda</taxon>
        <taxon>Chelicerata</taxon>
        <taxon>Arachnida</taxon>
        <taxon>Araneae</taxon>
        <taxon>Araneomorphae</taxon>
        <taxon>Entelegynae</taxon>
        <taxon>Araneoidea</taxon>
        <taxon>Linyphiidae</taxon>
        <taxon>Erigoninae</taxon>
        <taxon>Oedothorax</taxon>
    </lineage>
</organism>
<dbReference type="AlphaFoldDB" id="A0AAV6VS62"/>
<evidence type="ECO:0000313" key="13">
    <source>
        <dbReference type="Proteomes" id="UP000827092"/>
    </source>
</evidence>
<evidence type="ECO:0000256" key="5">
    <source>
        <dbReference type="ARBA" id="ARBA00023040"/>
    </source>
</evidence>
<feature type="transmembrane region" description="Helical" evidence="9">
    <location>
        <begin position="159"/>
        <end position="182"/>
    </location>
</feature>
<keyword evidence="13" id="KW-1185">Reference proteome</keyword>
<feature type="transmembrane region" description="Helical" evidence="9">
    <location>
        <begin position="51"/>
        <end position="71"/>
    </location>
</feature>
<evidence type="ECO:0000256" key="3">
    <source>
        <dbReference type="ARBA" id="ARBA00022692"/>
    </source>
</evidence>
<reference evidence="12 13" key="1">
    <citation type="journal article" date="2022" name="Nat. Ecol. Evol.">
        <title>A masculinizing supergene underlies an exaggerated male reproductive morph in a spider.</title>
        <authorList>
            <person name="Hendrickx F."/>
            <person name="De Corte Z."/>
            <person name="Sonet G."/>
            <person name="Van Belleghem S.M."/>
            <person name="Kostlbacher S."/>
            <person name="Vangestel C."/>
        </authorList>
    </citation>
    <scope>NUCLEOTIDE SEQUENCE [LARGE SCALE GENOMIC DNA]</scope>
    <source>
        <strain evidence="12">W744_W776</strain>
    </source>
</reference>
<dbReference type="GO" id="GO:0016020">
    <property type="term" value="C:membrane"/>
    <property type="evidence" value="ECO:0007669"/>
    <property type="project" value="UniProtKB-SubCell"/>
</dbReference>
<keyword evidence="3 9" id="KW-0812">Transmembrane</keyword>
<accession>A0AAV6VS62</accession>
<evidence type="ECO:0000256" key="10">
    <source>
        <dbReference type="SAM" id="SignalP"/>
    </source>
</evidence>
<evidence type="ECO:0000256" key="1">
    <source>
        <dbReference type="ARBA" id="ARBA00004141"/>
    </source>
</evidence>
<keyword evidence="4 9" id="KW-1133">Transmembrane helix</keyword>
<feature type="signal peptide" evidence="10">
    <location>
        <begin position="1"/>
        <end position="15"/>
    </location>
</feature>
<sequence length="256" mass="29445">MFGLFLCKFVPFVQGSTVFLSAATVSAIAIDRQKNVLNLLPTKRRIQNKEVIGIITAVWTISLVLSSPVPYAQTIKKVGLPHFYTYEKCVEKWPWSTAKGAYTVVILIMQFLIPALVLVTTHLKIESHLNVAKKRSNNSSRPSVDRVEIERHRHRRATYILMIASAVFGITWLPWNIFSLIADFYPECMSAENLYLGFVICHIIAMTSTTTNPILYGWLNSNIRKEILVVRDELRRVISIKKRRERAHRRNTIEKF</sequence>
<dbReference type="InterPro" id="IPR000611">
    <property type="entry name" value="NPY_rcpt"/>
</dbReference>
<keyword evidence="6 9" id="KW-0472">Membrane</keyword>
<dbReference type="SUPFAM" id="SSF81321">
    <property type="entry name" value="Family A G protein-coupled receptor-like"/>
    <property type="match status" value="1"/>
</dbReference>
<evidence type="ECO:0000256" key="6">
    <source>
        <dbReference type="ARBA" id="ARBA00023136"/>
    </source>
</evidence>
<dbReference type="PANTHER" id="PTHR24235">
    <property type="entry name" value="NEUROPEPTIDE Y RECEPTOR"/>
    <property type="match status" value="1"/>
</dbReference>
<keyword evidence="10" id="KW-0732">Signal</keyword>
<dbReference type="GO" id="GO:0004983">
    <property type="term" value="F:neuropeptide Y receptor activity"/>
    <property type="evidence" value="ECO:0007669"/>
    <property type="project" value="InterPro"/>
</dbReference>
<dbReference type="Proteomes" id="UP000827092">
    <property type="component" value="Unassembled WGS sequence"/>
</dbReference>
<evidence type="ECO:0000259" key="11">
    <source>
        <dbReference type="PROSITE" id="PS50262"/>
    </source>
</evidence>
<feature type="transmembrane region" description="Helical" evidence="9">
    <location>
        <begin position="194"/>
        <end position="219"/>
    </location>
</feature>
<dbReference type="Gene3D" id="1.20.1070.10">
    <property type="entry name" value="Rhodopsin 7-helix transmembrane proteins"/>
    <property type="match status" value="1"/>
</dbReference>
<evidence type="ECO:0000256" key="7">
    <source>
        <dbReference type="ARBA" id="ARBA00023170"/>
    </source>
</evidence>
<evidence type="ECO:0000313" key="12">
    <source>
        <dbReference type="EMBL" id="KAG8198311.1"/>
    </source>
</evidence>
<evidence type="ECO:0000256" key="4">
    <source>
        <dbReference type="ARBA" id="ARBA00022989"/>
    </source>
</evidence>
<feature type="transmembrane region" description="Helical" evidence="9">
    <location>
        <begin position="12"/>
        <end position="30"/>
    </location>
</feature>
<dbReference type="PRINTS" id="PR00237">
    <property type="entry name" value="GPCRRHODOPSN"/>
</dbReference>
<dbReference type="InterPro" id="IPR017452">
    <property type="entry name" value="GPCR_Rhodpsn_7TM"/>
</dbReference>
<feature type="domain" description="G-protein coupled receptors family 1 profile" evidence="11">
    <location>
        <begin position="1"/>
        <end position="216"/>
    </location>
</feature>